<dbReference type="GO" id="GO:0009867">
    <property type="term" value="P:jasmonic acid mediated signaling pathway"/>
    <property type="evidence" value="ECO:0007669"/>
    <property type="project" value="UniProtKB-ARBA"/>
</dbReference>
<comment type="pathway">
    <text evidence="1">Protein modification; protein ubiquitination.</text>
</comment>
<dbReference type="Proteomes" id="UP000054558">
    <property type="component" value="Unassembled WGS sequence"/>
</dbReference>
<dbReference type="SMART" id="SM00512">
    <property type="entry name" value="Skp1"/>
    <property type="match status" value="1"/>
</dbReference>
<organism evidence="6 7">
    <name type="scientific">Klebsormidium nitens</name>
    <name type="common">Green alga</name>
    <name type="synonym">Ulothrix nitens</name>
    <dbReference type="NCBI Taxonomy" id="105231"/>
    <lineage>
        <taxon>Eukaryota</taxon>
        <taxon>Viridiplantae</taxon>
        <taxon>Streptophyta</taxon>
        <taxon>Klebsormidiophyceae</taxon>
        <taxon>Klebsormidiales</taxon>
        <taxon>Klebsormidiaceae</taxon>
        <taxon>Klebsormidium</taxon>
    </lineage>
</organism>
<dbReference type="OMA" id="ERTCKLT"/>
<evidence type="ECO:0000256" key="3">
    <source>
        <dbReference type="ARBA" id="ARBA00022786"/>
    </source>
</evidence>
<feature type="compositionally biased region" description="Basic and acidic residues" evidence="4">
    <location>
        <begin position="302"/>
        <end position="315"/>
    </location>
</feature>
<evidence type="ECO:0000256" key="2">
    <source>
        <dbReference type="ARBA" id="ARBA00009993"/>
    </source>
</evidence>
<dbReference type="InterPro" id="IPR016072">
    <property type="entry name" value="Skp1_comp_dimer"/>
</dbReference>
<gene>
    <name evidence="6" type="ORF">KFL_007740060</name>
</gene>
<feature type="compositionally biased region" description="Basic and acidic residues" evidence="4">
    <location>
        <begin position="252"/>
        <end position="275"/>
    </location>
</feature>
<feature type="compositionally biased region" description="Basic and acidic residues" evidence="4">
    <location>
        <begin position="574"/>
        <end position="585"/>
    </location>
</feature>
<dbReference type="InterPro" id="IPR001232">
    <property type="entry name" value="SKP1-like"/>
</dbReference>
<evidence type="ECO:0000313" key="6">
    <source>
        <dbReference type="EMBL" id="GAQ91373.1"/>
    </source>
</evidence>
<sequence length="757" mass="80428">MDAAMPRSSKDASTPGPLEAALGKGMPGASPLHENGHSEGAAEGPEGSASKGNASVPHSIVQSQTGTGRASGDREGVGAMVVHSEPTGYVFIQTVDGDIEKVEKDVALLSPYVHREVNRHGRGYSRDSPVALPKQVSPAVLKLILEYCRFHRVSGRSDKERKIFDEKFIRLDTRVLCELTSAADSLDMKPLVDLTSRALARMIEGKTPEEIRETFHLPDDLTEEEKLEPVKNATDDPRIRLLNRLYARKRKELQDKKMTKQEIQDAAGSKKDNRSVEALLQFIDGSAGGKKSKSKKKKKKGKKEEADDHVSEDGSARGAVRAPSEENDDASVEAEELVSPRTPPPVGSQRQSGQRGHSRLGSWLGKSAGQDGLLPEQEGDGDELAAGKKDALESPRALASSDWTERMQEILALASSSQDRLQASLGGGTMPPPATPPARRRAPGDEDPIQAKLRTIQELHEQLRGSRSPSGGSEERPEEPPEKEENGLADVVVAAAAAAAEAAAAAAAAARDAAARCRSGGERTGLESGGGEGAGARLGRQTSMGSERTSEGGVTPVVERSRSADGARAGTGELAREEVSRREGGVPKGKGASEDSGSVEAGLASHNRAEADSRAESGTQAGTQNREETRQGAETERGAEEESQAGNQKRAETRTRAENGSARHRSHQPWTGIALLEAQQTAAFLQSFIRRVGFDPIVDVGMRGGVPGVELEDDHVAEQWAPDGRQMSMCVRLASGSIVSIAVAKPPPPERVGQHGS</sequence>
<feature type="compositionally biased region" description="Gly residues" evidence="4">
    <location>
        <begin position="527"/>
        <end position="536"/>
    </location>
</feature>
<dbReference type="PANTHER" id="PTHR11165">
    <property type="entry name" value="SKP1"/>
    <property type="match status" value="1"/>
</dbReference>
<dbReference type="Pfam" id="PF01466">
    <property type="entry name" value="Skp1"/>
    <property type="match status" value="1"/>
</dbReference>
<dbReference type="InterPro" id="IPR016897">
    <property type="entry name" value="SKP1"/>
</dbReference>
<dbReference type="GO" id="GO:0005634">
    <property type="term" value="C:nucleus"/>
    <property type="evidence" value="ECO:0000318"/>
    <property type="project" value="GO_Central"/>
</dbReference>
<feature type="compositionally biased region" description="Basic residues" evidence="4">
    <location>
        <begin position="290"/>
        <end position="301"/>
    </location>
</feature>
<dbReference type="GO" id="GO:0005737">
    <property type="term" value="C:cytoplasm"/>
    <property type="evidence" value="ECO:0000318"/>
    <property type="project" value="GO_Central"/>
</dbReference>
<proteinExistence type="inferred from homology"/>
<keyword evidence="7" id="KW-1185">Reference proteome</keyword>
<comment type="similarity">
    <text evidence="2">Belongs to the SKP1 family.</text>
</comment>
<dbReference type="GO" id="GO:0097602">
    <property type="term" value="F:cullin family protein binding"/>
    <property type="evidence" value="ECO:0000318"/>
    <property type="project" value="GO_Central"/>
</dbReference>
<evidence type="ECO:0000313" key="7">
    <source>
        <dbReference type="Proteomes" id="UP000054558"/>
    </source>
</evidence>
<evidence type="ECO:0000256" key="4">
    <source>
        <dbReference type="SAM" id="MobiDB-lite"/>
    </source>
</evidence>
<dbReference type="SUPFAM" id="SSF81382">
    <property type="entry name" value="Skp1 dimerisation domain-like"/>
    <property type="match status" value="1"/>
</dbReference>
<feature type="domain" description="SKP1 component dimerisation" evidence="5">
    <location>
        <begin position="189"/>
        <end position="226"/>
    </location>
</feature>
<dbReference type="AlphaFoldDB" id="A0A1Y1IKZ9"/>
<evidence type="ECO:0000256" key="1">
    <source>
        <dbReference type="ARBA" id="ARBA00004906"/>
    </source>
</evidence>
<keyword evidence="3" id="KW-0833">Ubl conjugation pathway</keyword>
<reference evidence="6 7" key="1">
    <citation type="journal article" date="2014" name="Nat. Commun.">
        <title>Klebsormidium flaccidum genome reveals primary factors for plant terrestrial adaptation.</title>
        <authorList>
            <person name="Hori K."/>
            <person name="Maruyama F."/>
            <person name="Fujisawa T."/>
            <person name="Togashi T."/>
            <person name="Yamamoto N."/>
            <person name="Seo M."/>
            <person name="Sato S."/>
            <person name="Yamada T."/>
            <person name="Mori H."/>
            <person name="Tajima N."/>
            <person name="Moriyama T."/>
            <person name="Ikeuchi M."/>
            <person name="Watanabe M."/>
            <person name="Wada H."/>
            <person name="Kobayashi K."/>
            <person name="Saito M."/>
            <person name="Masuda T."/>
            <person name="Sasaki-Sekimoto Y."/>
            <person name="Mashiguchi K."/>
            <person name="Awai K."/>
            <person name="Shimojima M."/>
            <person name="Masuda S."/>
            <person name="Iwai M."/>
            <person name="Nobusawa T."/>
            <person name="Narise T."/>
            <person name="Kondo S."/>
            <person name="Saito H."/>
            <person name="Sato R."/>
            <person name="Murakawa M."/>
            <person name="Ihara Y."/>
            <person name="Oshima-Yamada Y."/>
            <person name="Ohtaka K."/>
            <person name="Satoh M."/>
            <person name="Sonobe K."/>
            <person name="Ishii M."/>
            <person name="Ohtani R."/>
            <person name="Kanamori-Sato M."/>
            <person name="Honoki R."/>
            <person name="Miyazaki D."/>
            <person name="Mochizuki H."/>
            <person name="Umetsu J."/>
            <person name="Higashi K."/>
            <person name="Shibata D."/>
            <person name="Kamiya Y."/>
            <person name="Sato N."/>
            <person name="Nakamura Y."/>
            <person name="Tabata S."/>
            <person name="Ida S."/>
            <person name="Kurokawa K."/>
            <person name="Ohta H."/>
        </authorList>
    </citation>
    <scope>NUCLEOTIDE SEQUENCE [LARGE SCALE GENOMIC DNA]</scope>
    <source>
        <strain evidence="6 7">NIES-2285</strain>
    </source>
</reference>
<dbReference type="Gene3D" id="3.30.710.10">
    <property type="entry name" value="Potassium Channel Kv1.1, Chain A"/>
    <property type="match status" value="1"/>
</dbReference>
<feature type="region of interest" description="Disordered" evidence="4">
    <location>
        <begin position="1"/>
        <end position="75"/>
    </location>
</feature>
<dbReference type="InterPro" id="IPR011333">
    <property type="entry name" value="SKP1/BTB/POZ_sf"/>
</dbReference>
<feature type="compositionally biased region" description="Basic and acidic residues" evidence="4">
    <location>
        <begin position="473"/>
        <end position="486"/>
    </location>
</feature>
<accession>A0A1Y1IKZ9</accession>
<dbReference type="GO" id="GO:0031146">
    <property type="term" value="P:SCF-dependent proteasomal ubiquitin-dependent protein catabolic process"/>
    <property type="evidence" value="ECO:0000318"/>
    <property type="project" value="GO_Central"/>
</dbReference>
<feature type="compositionally biased region" description="Basic and acidic residues" evidence="4">
    <location>
        <begin position="513"/>
        <end position="525"/>
    </location>
</feature>
<dbReference type="InterPro" id="IPR036296">
    <property type="entry name" value="SKP1-like_dim_sf"/>
</dbReference>
<dbReference type="OrthoDB" id="2342932at2759"/>
<feature type="compositionally biased region" description="Low complexity" evidence="4">
    <location>
        <begin position="489"/>
        <end position="512"/>
    </location>
</feature>
<feature type="compositionally biased region" description="Acidic residues" evidence="4">
    <location>
        <begin position="325"/>
        <end position="336"/>
    </location>
</feature>
<evidence type="ECO:0000259" key="5">
    <source>
        <dbReference type="Pfam" id="PF01466"/>
    </source>
</evidence>
<feature type="compositionally biased region" description="Basic and acidic residues" evidence="4">
    <location>
        <begin position="625"/>
        <end position="640"/>
    </location>
</feature>
<dbReference type="SUPFAM" id="SSF54695">
    <property type="entry name" value="POZ domain"/>
    <property type="match status" value="1"/>
</dbReference>
<dbReference type="STRING" id="105231.A0A1Y1IKZ9"/>
<feature type="region of interest" description="Disordered" evidence="4">
    <location>
        <begin position="252"/>
        <end position="668"/>
    </location>
</feature>
<name>A0A1Y1IKZ9_KLENI</name>
<feature type="compositionally biased region" description="Basic and acidic residues" evidence="4">
    <location>
        <begin position="455"/>
        <end position="464"/>
    </location>
</feature>
<protein>
    <recommendedName>
        <fullName evidence="5">SKP1 component dimerisation domain-containing protein</fullName>
    </recommendedName>
</protein>
<dbReference type="EMBL" id="DF237723">
    <property type="protein sequence ID" value="GAQ91373.1"/>
    <property type="molecule type" value="Genomic_DNA"/>
</dbReference>